<dbReference type="Gene3D" id="3.90.1150.10">
    <property type="entry name" value="Aspartate Aminotransferase, domain 1"/>
    <property type="match status" value="1"/>
</dbReference>
<accession>A0A6A4STJ5</accession>
<feature type="compositionally biased region" description="Basic and acidic residues" evidence="1">
    <location>
        <begin position="274"/>
        <end position="296"/>
    </location>
</feature>
<reference evidence="2 3" key="1">
    <citation type="submission" date="2019-06" db="EMBL/GenBank/DDBJ databases">
        <title>Draft genomes of female and male turbot (Scophthalmus maximus).</title>
        <authorList>
            <person name="Xu H."/>
            <person name="Xu X.-W."/>
            <person name="Shao C."/>
            <person name="Chen S."/>
        </authorList>
    </citation>
    <scope>NUCLEOTIDE SEQUENCE [LARGE SCALE GENOMIC DNA]</scope>
    <source>
        <strain evidence="2">Ysfricsl-2016a</strain>
        <tissue evidence="2">Blood</tissue>
    </source>
</reference>
<feature type="region of interest" description="Disordered" evidence="1">
    <location>
        <begin position="130"/>
        <end position="351"/>
    </location>
</feature>
<proteinExistence type="predicted"/>
<dbReference type="Proteomes" id="UP000438429">
    <property type="component" value="Unassembled WGS sequence"/>
</dbReference>
<dbReference type="EMBL" id="VEVO01000012">
    <property type="protein sequence ID" value="KAF0033432.1"/>
    <property type="molecule type" value="Genomic_DNA"/>
</dbReference>
<feature type="compositionally biased region" description="Basic and acidic residues" evidence="1">
    <location>
        <begin position="242"/>
        <end position="267"/>
    </location>
</feature>
<gene>
    <name evidence="2" type="ORF">F2P81_013498</name>
</gene>
<protein>
    <submittedName>
        <fullName evidence="2">Uncharacterized protein</fullName>
    </submittedName>
</protein>
<comment type="caution">
    <text evidence="2">The sequence shown here is derived from an EMBL/GenBank/DDBJ whole genome shotgun (WGS) entry which is preliminary data.</text>
</comment>
<dbReference type="InterPro" id="IPR015422">
    <property type="entry name" value="PyrdxlP-dep_Trfase_small"/>
</dbReference>
<evidence type="ECO:0000256" key="1">
    <source>
        <dbReference type="SAM" id="MobiDB-lite"/>
    </source>
</evidence>
<dbReference type="AlphaFoldDB" id="A0A6A4STJ5"/>
<feature type="compositionally biased region" description="Basic and acidic residues" evidence="1">
    <location>
        <begin position="21"/>
        <end position="36"/>
    </location>
</feature>
<feature type="compositionally biased region" description="Polar residues" evidence="1">
    <location>
        <begin position="130"/>
        <end position="141"/>
    </location>
</feature>
<dbReference type="Gene3D" id="3.40.640.10">
    <property type="entry name" value="Type I PLP-dependent aspartate aminotransferase-like (Major domain)"/>
    <property type="match status" value="1"/>
</dbReference>
<dbReference type="InterPro" id="IPR015421">
    <property type="entry name" value="PyrdxlP-dep_Trfase_major"/>
</dbReference>
<feature type="compositionally biased region" description="Basic and acidic residues" evidence="1">
    <location>
        <begin position="342"/>
        <end position="351"/>
    </location>
</feature>
<organism evidence="2 3">
    <name type="scientific">Scophthalmus maximus</name>
    <name type="common">Turbot</name>
    <name type="synonym">Psetta maxima</name>
    <dbReference type="NCBI Taxonomy" id="52904"/>
    <lineage>
        <taxon>Eukaryota</taxon>
        <taxon>Metazoa</taxon>
        <taxon>Chordata</taxon>
        <taxon>Craniata</taxon>
        <taxon>Vertebrata</taxon>
        <taxon>Euteleostomi</taxon>
        <taxon>Actinopterygii</taxon>
        <taxon>Neopterygii</taxon>
        <taxon>Teleostei</taxon>
        <taxon>Neoteleostei</taxon>
        <taxon>Acanthomorphata</taxon>
        <taxon>Carangaria</taxon>
        <taxon>Pleuronectiformes</taxon>
        <taxon>Pleuronectoidei</taxon>
        <taxon>Scophthalmidae</taxon>
        <taxon>Scophthalmus</taxon>
    </lineage>
</organism>
<feature type="region of interest" description="Disordered" evidence="1">
    <location>
        <begin position="13"/>
        <end position="36"/>
    </location>
</feature>
<evidence type="ECO:0000313" key="3">
    <source>
        <dbReference type="Proteomes" id="UP000438429"/>
    </source>
</evidence>
<sequence length="351" mass="38995">MFSCVVAIPAKGLRPKHQRKKERETSATTGPDERRRTPKRRLDCLYRSRGEHGDCLCTQEIACWEAVGHLVCVLKQNSLLLSVKSQAVKLVRSLWAQPSAGGAHVVATVLSNPAHLVEWGIHARAIPVTRTASGRSSLSTDTRTHEPRRGATRTHEPRRGATRTHEPSRGATRTHEPRRGPTRTQEPRSDADARAEARSDADADARAEARTDTDARAEERRGRTSRGKDRHGRKSRGATRTRTHEPRRGATRTHEPSRGATRTHEPRQGPTRTQEPRSDADADARAEARSDADARLRALGSVRAAPRPLVRRRRAHTSPDAHRGRALDRTSLRTDTPQLRAEAVDARTAKQ</sequence>
<feature type="compositionally biased region" description="Low complexity" evidence="1">
    <location>
        <begin position="297"/>
        <end position="308"/>
    </location>
</feature>
<name>A0A6A4STJ5_SCOMX</name>
<feature type="compositionally biased region" description="Basic and acidic residues" evidence="1">
    <location>
        <begin position="317"/>
        <end position="332"/>
    </location>
</feature>
<feature type="compositionally biased region" description="Basic and acidic residues" evidence="1">
    <location>
        <begin position="142"/>
        <end position="222"/>
    </location>
</feature>
<evidence type="ECO:0000313" key="2">
    <source>
        <dbReference type="EMBL" id="KAF0033432.1"/>
    </source>
</evidence>
<feature type="compositionally biased region" description="Basic residues" evidence="1">
    <location>
        <begin position="223"/>
        <end position="241"/>
    </location>
</feature>